<keyword evidence="5 9" id="KW-1133">Transmembrane helix</keyword>
<dbReference type="InterPro" id="IPR002401">
    <property type="entry name" value="Cyt_P450_E_grp-I"/>
</dbReference>
<dbReference type="FunCoup" id="A0A1S3CAR2">
    <property type="interactions" value="125"/>
</dbReference>
<sequence length="532" mass="61081">MKDKRNRRRRKKERKKKIMEMWFIIIISICICSLLNSIFSHFRSSTKLPPGPPSIPILTNLRWLRKSPLQMESLLRTFVSKYGPIITLPIGSRPAVFIADRSIAHKALVLNGALFADRPPAPPVTKIASSNQHNINTASYGPLWRLLRRNLTSQILHPSRVKSYGRARKWVLDVLINRFVSHSQSGNPVCVVDHFQYAMFCLLVLMCFGDKLNESQIKEIENVHHTMLINLRRFNVLNFWPILTKILLRKRWETFLKLKNNRDEVLIPLIEARRKAKENRGGGEEEKQDEEFVVSYVDTLLDLEHPEEKRKLTDEEIVAIASEFLNAGTDTTSTALQWIMANLVKNPEIQNKLYAEIKGVMGDGSREEVKEEELGKLPYLKAVVLEGLRRHPPGHFVLPHAVKEDTELENYVIPKNGSVNFMVAEMGWDPKVWEDPMEFKPERFMKGGAGEEGGVEFDITGSKEIKMMPFGAGRRICPGFGLAILHLEYFIGNLVWKFEWKGVEGEDVDLTEKVEFTVVMEKPLKANVICRF</sequence>
<evidence type="ECO:0000313" key="11">
    <source>
        <dbReference type="RefSeq" id="XP_008459160.2"/>
    </source>
</evidence>
<keyword evidence="3 9" id="KW-0812">Transmembrane</keyword>
<name>A0A1S3CAR2_CUCME</name>
<dbReference type="SUPFAM" id="SSF48264">
    <property type="entry name" value="Cytochrome P450"/>
    <property type="match status" value="1"/>
</dbReference>
<dbReference type="GO" id="GO:0016709">
    <property type="term" value="F:oxidoreductase activity, acting on paired donors, with incorporation or reduction of molecular oxygen, NAD(P)H as one donor, and incorporation of one atom of oxygen"/>
    <property type="evidence" value="ECO:0007669"/>
    <property type="project" value="TreeGrafter"/>
</dbReference>
<evidence type="ECO:0000256" key="6">
    <source>
        <dbReference type="ARBA" id="ARBA00023136"/>
    </source>
</evidence>
<dbReference type="PANTHER" id="PTHR24298">
    <property type="entry name" value="FLAVONOID 3'-MONOOXYGENASE-RELATED"/>
    <property type="match status" value="1"/>
</dbReference>
<feature type="binding site" description="axial binding residue" evidence="7">
    <location>
        <position position="477"/>
    </location>
    <ligand>
        <name>heme</name>
        <dbReference type="ChEBI" id="CHEBI:30413"/>
    </ligand>
    <ligandPart>
        <name>Fe</name>
        <dbReference type="ChEBI" id="CHEBI:18248"/>
    </ligandPart>
</feature>
<dbReference type="GeneID" id="103498359"/>
<accession>A0A1S3CAR2</accession>
<evidence type="ECO:0000256" key="9">
    <source>
        <dbReference type="SAM" id="Phobius"/>
    </source>
</evidence>
<evidence type="ECO:0000256" key="3">
    <source>
        <dbReference type="ARBA" id="ARBA00022692"/>
    </source>
</evidence>
<keyword evidence="7 8" id="KW-0349">Heme</keyword>
<evidence type="ECO:0000256" key="4">
    <source>
        <dbReference type="ARBA" id="ARBA00022723"/>
    </source>
</evidence>
<dbReference type="InterPro" id="IPR051103">
    <property type="entry name" value="Plant_metabolite_P450s"/>
</dbReference>
<dbReference type="PRINTS" id="PR00463">
    <property type="entry name" value="EP450I"/>
</dbReference>
<dbReference type="GO" id="GO:0016020">
    <property type="term" value="C:membrane"/>
    <property type="evidence" value="ECO:0007669"/>
    <property type="project" value="UniProtKB-SubCell"/>
</dbReference>
<evidence type="ECO:0000256" key="1">
    <source>
        <dbReference type="ARBA" id="ARBA00001971"/>
    </source>
</evidence>
<dbReference type="PANTHER" id="PTHR24298:SF800">
    <property type="entry name" value="CYTOCHROME P450 89A2-RELATED"/>
    <property type="match status" value="1"/>
</dbReference>
<comment type="similarity">
    <text evidence="8">Belongs to the cytochrome P450 family.</text>
</comment>
<feature type="transmembrane region" description="Helical" evidence="9">
    <location>
        <begin position="21"/>
        <end position="39"/>
    </location>
</feature>
<dbReference type="PRINTS" id="PR00385">
    <property type="entry name" value="P450"/>
</dbReference>
<reference evidence="11" key="1">
    <citation type="submission" date="2025-08" db="UniProtKB">
        <authorList>
            <consortium name="RefSeq"/>
        </authorList>
    </citation>
    <scope>IDENTIFICATION</scope>
    <source>
        <tissue evidence="11">Stem</tissue>
    </source>
</reference>
<dbReference type="RefSeq" id="XP_008459160.2">
    <property type="nucleotide sequence ID" value="XM_008460938.3"/>
</dbReference>
<dbReference type="GO" id="GO:0020037">
    <property type="term" value="F:heme binding"/>
    <property type="evidence" value="ECO:0007669"/>
    <property type="project" value="InterPro"/>
</dbReference>
<dbReference type="Gene3D" id="1.10.630.10">
    <property type="entry name" value="Cytochrome P450"/>
    <property type="match status" value="1"/>
</dbReference>
<evidence type="ECO:0000256" key="5">
    <source>
        <dbReference type="ARBA" id="ARBA00022989"/>
    </source>
</evidence>
<gene>
    <name evidence="11" type="primary">LOC103498359</name>
</gene>
<dbReference type="InterPro" id="IPR001128">
    <property type="entry name" value="Cyt_P450"/>
</dbReference>
<evidence type="ECO:0000256" key="8">
    <source>
        <dbReference type="RuleBase" id="RU000461"/>
    </source>
</evidence>
<keyword evidence="7 8" id="KW-0408">Iron</keyword>
<keyword evidence="8" id="KW-0560">Oxidoreductase</keyword>
<keyword evidence="10" id="KW-1185">Reference proteome</keyword>
<comment type="cofactor">
    <cofactor evidence="1 7">
        <name>heme</name>
        <dbReference type="ChEBI" id="CHEBI:30413"/>
    </cofactor>
</comment>
<dbReference type="AlphaFoldDB" id="A0A1S3CAR2"/>
<comment type="subcellular location">
    <subcellularLocation>
        <location evidence="2">Membrane</location>
        <topology evidence="2">Single-pass membrane protein</topology>
    </subcellularLocation>
</comment>
<dbReference type="Proteomes" id="UP001652600">
    <property type="component" value="Chromosome 11"/>
</dbReference>
<dbReference type="InterPro" id="IPR017972">
    <property type="entry name" value="Cyt_P450_CS"/>
</dbReference>
<dbReference type="GO" id="GO:0005506">
    <property type="term" value="F:iron ion binding"/>
    <property type="evidence" value="ECO:0007669"/>
    <property type="project" value="InterPro"/>
</dbReference>
<dbReference type="eggNOG" id="KOG0156">
    <property type="taxonomic scope" value="Eukaryota"/>
</dbReference>
<organism evidence="10 11">
    <name type="scientific">Cucumis melo</name>
    <name type="common">Muskmelon</name>
    <dbReference type="NCBI Taxonomy" id="3656"/>
    <lineage>
        <taxon>Eukaryota</taxon>
        <taxon>Viridiplantae</taxon>
        <taxon>Streptophyta</taxon>
        <taxon>Embryophyta</taxon>
        <taxon>Tracheophyta</taxon>
        <taxon>Spermatophyta</taxon>
        <taxon>Magnoliopsida</taxon>
        <taxon>eudicotyledons</taxon>
        <taxon>Gunneridae</taxon>
        <taxon>Pentapetalae</taxon>
        <taxon>rosids</taxon>
        <taxon>fabids</taxon>
        <taxon>Cucurbitales</taxon>
        <taxon>Cucurbitaceae</taxon>
        <taxon>Benincaseae</taxon>
        <taxon>Cucumis</taxon>
    </lineage>
</organism>
<dbReference type="Pfam" id="PF00067">
    <property type="entry name" value="p450"/>
    <property type="match status" value="1"/>
</dbReference>
<dbReference type="KEGG" id="cmo:103498359"/>
<evidence type="ECO:0000313" key="10">
    <source>
        <dbReference type="Proteomes" id="UP001652600"/>
    </source>
</evidence>
<dbReference type="InterPro" id="IPR036396">
    <property type="entry name" value="Cyt_P450_sf"/>
</dbReference>
<dbReference type="CDD" id="cd11075">
    <property type="entry name" value="CYP77_89"/>
    <property type="match status" value="1"/>
</dbReference>
<protein>
    <submittedName>
        <fullName evidence="11">Cytochrome P450 89A2-like</fullName>
    </submittedName>
</protein>
<evidence type="ECO:0000256" key="7">
    <source>
        <dbReference type="PIRSR" id="PIRSR602401-1"/>
    </source>
</evidence>
<keyword evidence="4 7" id="KW-0479">Metal-binding</keyword>
<evidence type="ECO:0000256" key="2">
    <source>
        <dbReference type="ARBA" id="ARBA00004167"/>
    </source>
</evidence>
<keyword evidence="6 9" id="KW-0472">Membrane</keyword>
<dbReference type="PROSITE" id="PS00086">
    <property type="entry name" value="CYTOCHROME_P450"/>
    <property type="match status" value="1"/>
</dbReference>
<proteinExistence type="inferred from homology"/>
<dbReference type="InParanoid" id="A0A1S3CAR2"/>
<keyword evidence="8" id="KW-0503">Monooxygenase</keyword>